<keyword evidence="1" id="KW-0812">Transmembrane</keyword>
<keyword evidence="1" id="KW-1133">Transmembrane helix</keyword>
<keyword evidence="1" id="KW-0472">Membrane</keyword>
<organism evidence="2 3">
    <name type="scientific">Drosophila willistoni</name>
    <name type="common">Fruit fly</name>
    <dbReference type="NCBI Taxonomy" id="7260"/>
    <lineage>
        <taxon>Eukaryota</taxon>
        <taxon>Metazoa</taxon>
        <taxon>Ecdysozoa</taxon>
        <taxon>Arthropoda</taxon>
        <taxon>Hexapoda</taxon>
        <taxon>Insecta</taxon>
        <taxon>Pterygota</taxon>
        <taxon>Neoptera</taxon>
        <taxon>Endopterygota</taxon>
        <taxon>Diptera</taxon>
        <taxon>Brachycera</taxon>
        <taxon>Muscomorpha</taxon>
        <taxon>Ephydroidea</taxon>
        <taxon>Drosophilidae</taxon>
        <taxon>Drosophila</taxon>
        <taxon>Sophophora</taxon>
    </lineage>
</organism>
<name>A0A0Q9WQI1_DROWI</name>
<reference evidence="2 3" key="1">
    <citation type="journal article" date="2007" name="Nature">
        <title>Evolution of genes and genomes on the Drosophila phylogeny.</title>
        <authorList>
            <consortium name="Drosophila 12 Genomes Consortium"/>
            <person name="Clark A.G."/>
            <person name="Eisen M.B."/>
            <person name="Smith D.R."/>
            <person name="Bergman C.M."/>
            <person name="Oliver B."/>
            <person name="Markow T.A."/>
            <person name="Kaufman T.C."/>
            <person name="Kellis M."/>
            <person name="Gelbart W."/>
            <person name="Iyer V.N."/>
            <person name="Pollard D.A."/>
            <person name="Sackton T.B."/>
            <person name="Larracuente A.M."/>
            <person name="Singh N.D."/>
            <person name="Abad J.P."/>
            <person name="Abt D.N."/>
            <person name="Adryan B."/>
            <person name="Aguade M."/>
            <person name="Akashi H."/>
            <person name="Anderson W.W."/>
            <person name="Aquadro C.F."/>
            <person name="Ardell D.H."/>
            <person name="Arguello R."/>
            <person name="Artieri C.G."/>
            <person name="Barbash D.A."/>
            <person name="Barker D."/>
            <person name="Barsanti P."/>
            <person name="Batterham P."/>
            <person name="Batzoglou S."/>
            <person name="Begun D."/>
            <person name="Bhutkar A."/>
            <person name="Blanco E."/>
            <person name="Bosak S.A."/>
            <person name="Bradley R.K."/>
            <person name="Brand A.D."/>
            <person name="Brent M.R."/>
            <person name="Brooks A.N."/>
            <person name="Brown R.H."/>
            <person name="Butlin R.K."/>
            <person name="Caggese C."/>
            <person name="Calvi B.R."/>
            <person name="Bernardo de Carvalho A."/>
            <person name="Caspi A."/>
            <person name="Castrezana S."/>
            <person name="Celniker S.E."/>
            <person name="Chang J.L."/>
            <person name="Chapple C."/>
            <person name="Chatterji S."/>
            <person name="Chinwalla A."/>
            <person name="Civetta A."/>
            <person name="Clifton S.W."/>
            <person name="Comeron J.M."/>
            <person name="Costello J.C."/>
            <person name="Coyne J.A."/>
            <person name="Daub J."/>
            <person name="David R.G."/>
            <person name="Delcher A.L."/>
            <person name="Delehaunty K."/>
            <person name="Do C.B."/>
            <person name="Ebling H."/>
            <person name="Edwards K."/>
            <person name="Eickbush T."/>
            <person name="Evans J.D."/>
            <person name="Filipski A."/>
            <person name="Findeiss S."/>
            <person name="Freyhult E."/>
            <person name="Fulton L."/>
            <person name="Fulton R."/>
            <person name="Garcia A.C."/>
            <person name="Gardiner A."/>
            <person name="Garfield D.A."/>
            <person name="Garvin B.E."/>
            <person name="Gibson G."/>
            <person name="Gilbert D."/>
            <person name="Gnerre S."/>
            <person name="Godfrey J."/>
            <person name="Good R."/>
            <person name="Gotea V."/>
            <person name="Gravely B."/>
            <person name="Greenberg A.J."/>
            <person name="Griffiths-Jones S."/>
            <person name="Gross S."/>
            <person name="Guigo R."/>
            <person name="Gustafson E.A."/>
            <person name="Haerty W."/>
            <person name="Hahn M.W."/>
            <person name="Halligan D.L."/>
            <person name="Halpern A.L."/>
            <person name="Halter G.M."/>
            <person name="Han M.V."/>
            <person name="Heger A."/>
            <person name="Hillier L."/>
            <person name="Hinrichs A.S."/>
            <person name="Holmes I."/>
            <person name="Hoskins R.A."/>
            <person name="Hubisz M.J."/>
            <person name="Hultmark D."/>
            <person name="Huntley M.A."/>
            <person name="Jaffe D.B."/>
            <person name="Jagadeeshan S."/>
            <person name="Jeck W.R."/>
            <person name="Johnson J."/>
            <person name="Jones C.D."/>
            <person name="Jordan W.C."/>
            <person name="Karpen G.H."/>
            <person name="Kataoka E."/>
            <person name="Keightley P.D."/>
            <person name="Kheradpour P."/>
            <person name="Kirkness E.F."/>
            <person name="Koerich L.B."/>
            <person name="Kristiansen K."/>
            <person name="Kudrna D."/>
            <person name="Kulathinal R.J."/>
            <person name="Kumar S."/>
            <person name="Kwok R."/>
            <person name="Lander E."/>
            <person name="Langley C.H."/>
            <person name="Lapoint R."/>
            <person name="Lazzaro B.P."/>
            <person name="Lee S.J."/>
            <person name="Levesque L."/>
            <person name="Li R."/>
            <person name="Lin C.F."/>
            <person name="Lin M.F."/>
            <person name="Lindblad-Toh K."/>
            <person name="Llopart A."/>
            <person name="Long M."/>
            <person name="Low L."/>
            <person name="Lozovsky E."/>
            <person name="Lu J."/>
            <person name="Luo M."/>
            <person name="Machado C.A."/>
            <person name="Makalowski W."/>
            <person name="Marzo M."/>
            <person name="Matsuda M."/>
            <person name="Matzkin L."/>
            <person name="McAllister B."/>
            <person name="McBride C.S."/>
            <person name="McKernan B."/>
            <person name="McKernan K."/>
            <person name="Mendez-Lago M."/>
            <person name="Minx P."/>
            <person name="Mollenhauer M.U."/>
            <person name="Montooth K."/>
            <person name="Mount S.M."/>
            <person name="Mu X."/>
            <person name="Myers E."/>
            <person name="Negre B."/>
            <person name="Newfeld S."/>
            <person name="Nielsen R."/>
            <person name="Noor M.A."/>
            <person name="O'Grady P."/>
            <person name="Pachter L."/>
            <person name="Papaceit M."/>
            <person name="Parisi M.J."/>
            <person name="Parisi M."/>
            <person name="Parts L."/>
            <person name="Pedersen J.S."/>
            <person name="Pesole G."/>
            <person name="Phillippy A.M."/>
            <person name="Ponting C.P."/>
            <person name="Pop M."/>
            <person name="Porcelli D."/>
            <person name="Powell J.R."/>
            <person name="Prohaska S."/>
            <person name="Pruitt K."/>
            <person name="Puig M."/>
            <person name="Quesneville H."/>
            <person name="Ram K.R."/>
            <person name="Rand D."/>
            <person name="Rasmussen M.D."/>
            <person name="Reed L.K."/>
            <person name="Reenan R."/>
            <person name="Reily A."/>
            <person name="Remington K.A."/>
            <person name="Rieger T.T."/>
            <person name="Ritchie M.G."/>
            <person name="Robin C."/>
            <person name="Rogers Y.H."/>
            <person name="Rohde C."/>
            <person name="Rozas J."/>
            <person name="Rubenfield M.J."/>
            <person name="Ruiz A."/>
            <person name="Russo S."/>
            <person name="Salzberg S.L."/>
            <person name="Sanchez-Gracia A."/>
            <person name="Saranga D.J."/>
            <person name="Sato H."/>
            <person name="Schaeffer S.W."/>
            <person name="Schatz M.C."/>
            <person name="Schlenke T."/>
            <person name="Schwartz R."/>
            <person name="Segarra C."/>
            <person name="Singh R.S."/>
            <person name="Sirot L."/>
            <person name="Sirota M."/>
            <person name="Sisneros N.B."/>
            <person name="Smith C.D."/>
            <person name="Smith T.F."/>
            <person name="Spieth J."/>
            <person name="Stage D.E."/>
            <person name="Stark A."/>
            <person name="Stephan W."/>
            <person name="Strausberg R.L."/>
            <person name="Strempel S."/>
            <person name="Sturgill D."/>
            <person name="Sutton G."/>
            <person name="Sutton G.G."/>
            <person name="Tao W."/>
            <person name="Teichmann S."/>
            <person name="Tobari Y.N."/>
            <person name="Tomimura Y."/>
            <person name="Tsolas J.M."/>
            <person name="Valente V.L."/>
            <person name="Venter E."/>
            <person name="Venter J.C."/>
            <person name="Vicario S."/>
            <person name="Vieira F.G."/>
            <person name="Vilella A.J."/>
            <person name="Villasante A."/>
            <person name="Walenz B."/>
            <person name="Wang J."/>
            <person name="Wasserman M."/>
            <person name="Watts T."/>
            <person name="Wilson D."/>
            <person name="Wilson R.K."/>
            <person name="Wing R.A."/>
            <person name="Wolfner M.F."/>
            <person name="Wong A."/>
            <person name="Wong G.K."/>
            <person name="Wu C.I."/>
            <person name="Wu G."/>
            <person name="Yamamoto D."/>
            <person name="Yang H.P."/>
            <person name="Yang S.P."/>
            <person name="Yorke J.A."/>
            <person name="Yoshida K."/>
            <person name="Zdobnov E."/>
            <person name="Zhang P."/>
            <person name="Zhang Y."/>
            <person name="Zimin A.V."/>
            <person name="Baldwin J."/>
            <person name="Abdouelleil A."/>
            <person name="Abdulkadir J."/>
            <person name="Abebe A."/>
            <person name="Abera B."/>
            <person name="Abreu J."/>
            <person name="Acer S.C."/>
            <person name="Aftuck L."/>
            <person name="Alexander A."/>
            <person name="An P."/>
            <person name="Anderson E."/>
            <person name="Anderson S."/>
            <person name="Arachi H."/>
            <person name="Azer M."/>
            <person name="Bachantsang P."/>
            <person name="Barry A."/>
            <person name="Bayul T."/>
            <person name="Berlin A."/>
            <person name="Bessette D."/>
            <person name="Bloom T."/>
            <person name="Blye J."/>
            <person name="Boguslavskiy L."/>
            <person name="Bonnet C."/>
            <person name="Boukhgalter B."/>
            <person name="Bourzgui I."/>
            <person name="Brown A."/>
            <person name="Cahill P."/>
            <person name="Channer S."/>
            <person name="Cheshatsang Y."/>
            <person name="Chuda L."/>
            <person name="Citroen M."/>
            <person name="Collymore A."/>
            <person name="Cooke P."/>
            <person name="Costello M."/>
            <person name="D'Aco K."/>
            <person name="Daza R."/>
            <person name="De Haan G."/>
            <person name="DeGray S."/>
            <person name="DeMaso C."/>
            <person name="Dhargay N."/>
            <person name="Dooley K."/>
            <person name="Dooley E."/>
            <person name="Doricent M."/>
            <person name="Dorje P."/>
            <person name="Dorjee K."/>
            <person name="Dupes A."/>
            <person name="Elong R."/>
            <person name="Falk J."/>
            <person name="Farina A."/>
            <person name="Faro S."/>
            <person name="Ferguson D."/>
            <person name="Fisher S."/>
            <person name="Foley C.D."/>
            <person name="Franke A."/>
            <person name="Friedrich D."/>
            <person name="Gadbois L."/>
            <person name="Gearin G."/>
            <person name="Gearin C.R."/>
            <person name="Giannoukos G."/>
            <person name="Goode T."/>
            <person name="Graham J."/>
            <person name="Grandbois E."/>
            <person name="Grewal S."/>
            <person name="Gyaltsen K."/>
            <person name="Hafez N."/>
            <person name="Hagos B."/>
            <person name="Hall J."/>
            <person name="Henson C."/>
            <person name="Hollinger A."/>
            <person name="Honan T."/>
            <person name="Huard M.D."/>
            <person name="Hughes L."/>
            <person name="Hurhula B."/>
            <person name="Husby M.E."/>
            <person name="Kamat A."/>
            <person name="Kanga B."/>
            <person name="Kashin S."/>
            <person name="Khazanovich D."/>
            <person name="Kisner P."/>
            <person name="Lance K."/>
            <person name="Lara M."/>
            <person name="Lee W."/>
            <person name="Lennon N."/>
            <person name="Letendre F."/>
            <person name="LeVine R."/>
            <person name="Lipovsky A."/>
            <person name="Liu X."/>
            <person name="Liu J."/>
            <person name="Liu S."/>
            <person name="Lokyitsang T."/>
            <person name="Lokyitsang Y."/>
            <person name="Lubonja R."/>
            <person name="Lui A."/>
            <person name="MacDonald P."/>
            <person name="Magnisalis V."/>
            <person name="Maru K."/>
            <person name="Matthews C."/>
            <person name="McCusker W."/>
            <person name="McDonough S."/>
            <person name="Mehta T."/>
            <person name="Meldrim J."/>
            <person name="Meneus L."/>
            <person name="Mihai O."/>
            <person name="Mihalev A."/>
            <person name="Mihova T."/>
            <person name="Mittelman R."/>
            <person name="Mlenga V."/>
            <person name="Montmayeur A."/>
            <person name="Mulrain L."/>
            <person name="Navidi A."/>
            <person name="Naylor J."/>
            <person name="Negash T."/>
            <person name="Nguyen T."/>
            <person name="Nguyen N."/>
            <person name="Nicol R."/>
            <person name="Norbu C."/>
            <person name="Norbu N."/>
            <person name="Novod N."/>
            <person name="O'Neill B."/>
            <person name="Osman S."/>
            <person name="Markiewicz E."/>
            <person name="Oyono O.L."/>
            <person name="Patti C."/>
            <person name="Phunkhang P."/>
            <person name="Pierre F."/>
            <person name="Priest M."/>
            <person name="Raghuraman S."/>
            <person name="Rege F."/>
            <person name="Reyes R."/>
            <person name="Rise C."/>
            <person name="Rogov P."/>
            <person name="Ross K."/>
            <person name="Ryan E."/>
            <person name="Settipalli S."/>
            <person name="Shea T."/>
            <person name="Sherpa N."/>
            <person name="Shi L."/>
            <person name="Shih D."/>
            <person name="Sparrow T."/>
            <person name="Spaulding J."/>
            <person name="Stalker J."/>
            <person name="Stange-Thomann N."/>
            <person name="Stavropoulos S."/>
            <person name="Stone C."/>
            <person name="Strader C."/>
            <person name="Tesfaye S."/>
            <person name="Thomson T."/>
            <person name="Thoulutsang Y."/>
            <person name="Thoulutsang D."/>
            <person name="Topham K."/>
            <person name="Topping I."/>
            <person name="Tsamla T."/>
            <person name="Vassiliev H."/>
            <person name="Vo A."/>
            <person name="Wangchuk T."/>
            <person name="Wangdi T."/>
            <person name="Weiand M."/>
            <person name="Wilkinson J."/>
            <person name="Wilson A."/>
            <person name="Yadav S."/>
            <person name="Young G."/>
            <person name="Yu Q."/>
            <person name="Zembek L."/>
            <person name="Zhong D."/>
            <person name="Zimmer A."/>
            <person name="Zwirko Z."/>
            <person name="Jaffe D.B."/>
            <person name="Alvarez P."/>
            <person name="Brockman W."/>
            <person name="Butler J."/>
            <person name="Chin C."/>
            <person name="Gnerre S."/>
            <person name="Grabherr M."/>
            <person name="Kleber M."/>
            <person name="Mauceli E."/>
            <person name="MacCallum I."/>
        </authorList>
    </citation>
    <scope>NUCLEOTIDE SEQUENCE [LARGE SCALE GENOMIC DNA]</scope>
    <source>
        <strain evidence="3">Tucson 14030-0811.24</strain>
    </source>
</reference>
<evidence type="ECO:0000313" key="3">
    <source>
        <dbReference type="Proteomes" id="UP000007798"/>
    </source>
</evidence>
<sequence>MVLMESYLFCASLRLGALTKSIIIIYIIFVNGIGFMNDLIQIFETSYRTSQVIKGTIYWVEKYPQQILYFVLIYHFGHIISCMLSVYGAYKLKGIHVLPLAIFEVLYTIQVVVTAIFFLRILRHYVSLSTLIALTLVVYFYAILVVYDTLALLAFIQICHLVFSERYQQLYGTDPFNPILTTTMEDKLQEKNDKLSIPPPIIIYVMPKMGQKLWHLPQSKWWQEDSPRKESIKDSQTSKNFYQEELLSKALLRTALNEGYYNIKTNT</sequence>
<protein>
    <submittedName>
        <fullName evidence="2">Uncharacterized protein</fullName>
    </submittedName>
</protein>
<feature type="transmembrane region" description="Helical" evidence="1">
    <location>
        <begin position="96"/>
        <end position="119"/>
    </location>
</feature>
<dbReference type="OrthoDB" id="8062551at2759"/>
<dbReference type="AlphaFoldDB" id="A0A0Q9WQI1"/>
<accession>A0A0Q9WQI1</accession>
<feature type="transmembrane region" description="Helical" evidence="1">
    <location>
        <begin position="131"/>
        <end position="156"/>
    </location>
</feature>
<evidence type="ECO:0000256" key="1">
    <source>
        <dbReference type="SAM" id="Phobius"/>
    </source>
</evidence>
<gene>
    <name evidence="2" type="primary">Dwil\GK28272</name>
    <name evidence="2" type="ORF">Dwil_GK28272</name>
</gene>
<feature type="transmembrane region" description="Helical" evidence="1">
    <location>
        <begin position="67"/>
        <end position="90"/>
    </location>
</feature>
<proteinExistence type="predicted"/>
<feature type="transmembrane region" description="Helical" evidence="1">
    <location>
        <begin position="6"/>
        <end position="29"/>
    </location>
</feature>
<dbReference type="Proteomes" id="UP000007798">
    <property type="component" value="Unassembled WGS sequence"/>
</dbReference>
<dbReference type="STRING" id="7260.A0A0Q9WQI1"/>
<keyword evidence="3" id="KW-1185">Reference proteome</keyword>
<dbReference type="InParanoid" id="A0A0Q9WQI1"/>
<dbReference type="EMBL" id="CH963857">
    <property type="protein sequence ID" value="KRF98442.1"/>
    <property type="molecule type" value="Genomic_DNA"/>
</dbReference>
<evidence type="ECO:0000313" key="2">
    <source>
        <dbReference type="EMBL" id="KRF98442.1"/>
    </source>
</evidence>